<dbReference type="AlphaFoldDB" id="A0A0B2V941"/>
<dbReference type="EMBL" id="JPKZ01002197">
    <property type="protein sequence ID" value="KHN78048.1"/>
    <property type="molecule type" value="Genomic_DNA"/>
</dbReference>
<protein>
    <submittedName>
        <fullName evidence="2">Uncharacterized protein</fullName>
    </submittedName>
</protein>
<organism evidence="2 4">
    <name type="scientific">Toxocara canis</name>
    <name type="common">Canine roundworm</name>
    <dbReference type="NCBI Taxonomy" id="6265"/>
    <lineage>
        <taxon>Eukaryota</taxon>
        <taxon>Metazoa</taxon>
        <taxon>Ecdysozoa</taxon>
        <taxon>Nematoda</taxon>
        <taxon>Chromadorea</taxon>
        <taxon>Rhabditida</taxon>
        <taxon>Spirurina</taxon>
        <taxon>Ascaridomorpha</taxon>
        <taxon>Ascaridoidea</taxon>
        <taxon>Toxocaridae</taxon>
        <taxon>Toxocara</taxon>
    </lineage>
</organism>
<feature type="region of interest" description="Disordered" evidence="1">
    <location>
        <begin position="1"/>
        <end position="37"/>
    </location>
</feature>
<keyword evidence="4" id="KW-1185">Reference proteome</keyword>
<reference evidence="2 4" key="1">
    <citation type="submission" date="2014-11" db="EMBL/GenBank/DDBJ databases">
        <title>Genetic blueprint of the zoonotic pathogen Toxocara canis.</title>
        <authorList>
            <person name="Zhu X.-Q."/>
            <person name="Korhonen P.K."/>
            <person name="Cai H."/>
            <person name="Young N.D."/>
            <person name="Nejsum P."/>
            <person name="von Samson-Himmelstjerna G."/>
            <person name="Boag P.R."/>
            <person name="Tan P."/>
            <person name="Li Q."/>
            <person name="Min J."/>
            <person name="Yang Y."/>
            <person name="Wang X."/>
            <person name="Fang X."/>
            <person name="Hall R.S."/>
            <person name="Hofmann A."/>
            <person name="Sternberg P.W."/>
            <person name="Jex A.R."/>
            <person name="Gasser R.B."/>
        </authorList>
    </citation>
    <scope>NUCLEOTIDE SEQUENCE [LARGE SCALE GENOMIC DNA]</scope>
    <source>
        <strain evidence="2">PN_DK_2014</strain>
    </source>
</reference>
<sequence>MFHLVGGANITGVSECDPRNPAVSTRGDGKDSEQYPTVATRVKPTVSAGCLVSSEKLVNYMESSPEAHRFSGKPCLQ</sequence>
<evidence type="ECO:0000256" key="1">
    <source>
        <dbReference type="SAM" id="MobiDB-lite"/>
    </source>
</evidence>
<dbReference type="Proteomes" id="UP000031036">
    <property type="component" value="Unassembled WGS sequence"/>
</dbReference>
<name>A0A0B2V941_TOXCA</name>
<proteinExistence type="predicted"/>
<evidence type="ECO:0000313" key="2">
    <source>
        <dbReference type="EMBL" id="KHN78048.1"/>
    </source>
</evidence>
<gene>
    <name evidence="2" type="ORF">Tcan_10738</name>
    <name evidence="3" type="ORF">TCNE_LOCUS2212</name>
</gene>
<reference evidence="3" key="2">
    <citation type="submission" date="2018-11" db="EMBL/GenBank/DDBJ databases">
        <authorList>
            <consortium name="Pathogen Informatics"/>
        </authorList>
    </citation>
    <scope>NUCLEOTIDE SEQUENCE [LARGE SCALE GENOMIC DNA]</scope>
</reference>
<accession>A0A0B2V941</accession>
<evidence type="ECO:0000313" key="3">
    <source>
        <dbReference type="EMBL" id="VDM27670.1"/>
    </source>
</evidence>
<evidence type="ECO:0000313" key="4">
    <source>
        <dbReference type="Proteomes" id="UP000031036"/>
    </source>
</evidence>
<dbReference type="EMBL" id="UYWY01002085">
    <property type="protein sequence ID" value="VDM27670.1"/>
    <property type="molecule type" value="Genomic_DNA"/>
</dbReference>